<dbReference type="Pfam" id="PF01370">
    <property type="entry name" value="Epimerase"/>
    <property type="match status" value="1"/>
</dbReference>
<dbReference type="Gene3D" id="3.40.50.720">
    <property type="entry name" value="NAD(P)-binding Rossmann-like Domain"/>
    <property type="match status" value="1"/>
</dbReference>
<dbReference type="EMBL" id="CP011125">
    <property type="protein sequence ID" value="AKF09432.1"/>
    <property type="molecule type" value="Genomic_DNA"/>
</dbReference>
<sequence length="309" mass="32945">MRILITGGAGFIGSHVADACLAAKHEVLIVDDLSSGRRENVPSGAKLVEVDIRDAEALEDVVSTFKPDAVSHQAAQVSVSVSTREPQRDARTNVEGSLNLLESCVRAGVAHLVFASTGGAIYGEIPEPERGAVGRTPVPLSPYACSKLSVEAYLNYYRHQHGLKSTILRYANVYGPRQDPHGEAGVVAIFTQRLLAGQGIQVNARKEPGDPGCVRDYVMVDDVVRANVLALSGEIGETVVNVGTGVATTTLDLAREIETALGVKADLKFGPKRSGDVERSVLEPWQGLGATVPLAEGIRRTASWFAQRR</sequence>
<evidence type="ECO:0000313" key="4">
    <source>
        <dbReference type="Proteomes" id="UP000034883"/>
    </source>
</evidence>
<keyword evidence="4" id="KW-1185">Reference proteome</keyword>
<dbReference type="InterPro" id="IPR036291">
    <property type="entry name" value="NAD(P)-bd_dom_sf"/>
</dbReference>
<dbReference type="RefSeq" id="WP_053236476.1">
    <property type="nucleotide sequence ID" value="NZ_CP011125.1"/>
</dbReference>
<protein>
    <submittedName>
        <fullName evidence="3">UDP-glucose 4-epimerase</fullName>
    </submittedName>
</protein>
<evidence type="ECO:0000313" key="3">
    <source>
        <dbReference type="EMBL" id="AKF09432.1"/>
    </source>
</evidence>
<proteinExistence type="inferred from homology"/>
<name>A0A0F6YLP9_9BACT</name>
<dbReference type="SUPFAM" id="SSF51735">
    <property type="entry name" value="NAD(P)-binding Rossmann-fold domains"/>
    <property type="match status" value="1"/>
</dbReference>
<dbReference type="Proteomes" id="UP000034883">
    <property type="component" value="Chromosome"/>
</dbReference>
<gene>
    <name evidence="3" type="ORF">DB32_006581</name>
</gene>
<dbReference type="STRING" id="927083.DB32_006581"/>
<dbReference type="InterPro" id="IPR001509">
    <property type="entry name" value="Epimerase_deHydtase"/>
</dbReference>
<organism evidence="3 4">
    <name type="scientific">Sandaracinus amylolyticus</name>
    <dbReference type="NCBI Taxonomy" id="927083"/>
    <lineage>
        <taxon>Bacteria</taxon>
        <taxon>Pseudomonadati</taxon>
        <taxon>Myxococcota</taxon>
        <taxon>Polyangia</taxon>
        <taxon>Polyangiales</taxon>
        <taxon>Sandaracinaceae</taxon>
        <taxon>Sandaracinus</taxon>
    </lineage>
</organism>
<comment type="similarity">
    <text evidence="1">Belongs to the NAD(P)-dependent epimerase/dehydratase family.</text>
</comment>
<evidence type="ECO:0000256" key="1">
    <source>
        <dbReference type="ARBA" id="ARBA00007637"/>
    </source>
</evidence>
<dbReference type="Gene3D" id="3.90.25.10">
    <property type="entry name" value="UDP-galactose 4-epimerase, domain 1"/>
    <property type="match status" value="1"/>
</dbReference>
<accession>A0A0F6YLP9</accession>
<evidence type="ECO:0000259" key="2">
    <source>
        <dbReference type="Pfam" id="PF01370"/>
    </source>
</evidence>
<dbReference type="AlphaFoldDB" id="A0A0F6YLP9"/>
<reference evidence="3 4" key="1">
    <citation type="submission" date="2015-03" db="EMBL/GenBank/DDBJ databases">
        <title>Genome assembly of Sandaracinus amylolyticus DSM 53668.</title>
        <authorList>
            <person name="Sharma G."/>
            <person name="Subramanian S."/>
        </authorList>
    </citation>
    <scope>NUCLEOTIDE SEQUENCE [LARGE SCALE GENOMIC DNA]</scope>
    <source>
        <strain evidence="3 4">DSM 53668</strain>
    </source>
</reference>
<dbReference type="OrthoDB" id="9802815at2"/>
<dbReference type="KEGG" id="samy:DB32_006581"/>
<dbReference type="PANTHER" id="PTHR43000">
    <property type="entry name" value="DTDP-D-GLUCOSE 4,6-DEHYDRATASE-RELATED"/>
    <property type="match status" value="1"/>
</dbReference>
<feature type="domain" description="NAD-dependent epimerase/dehydratase" evidence="2">
    <location>
        <begin position="3"/>
        <end position="243"/>
    </location>
</feature>